<name>A0A7W6DML4_9SPHN</name>
<organism evidence="1 2">
    <name type="scientific">Sphingobium fontiphilum</name>
    <dbReference type="NCBI Taxonomy" id="944425"/>
    <lineage>
        <taxon>Bacteria</taxon>
        <taxon>Pseudomonadati</taxon>
        <taxon>Pseudomonadota</taxon>
        <taxon>Alphaproteobacteria</taxon>
        <taxon>Sphingomonadales</taxon>
        <taxon>Sphingomonadaceae</taxon>
        <taxon>Sphingobium</taxon>
    </lineage>
</organism>
<dbReference type="RefSeq" id="WP_183954885.1">
    <property type="nucleotide sequence ID" value="NZ_JACIEB010000003.1"/>
</dbReference>
<proteinExistence type="predicted"/>
<evidence type="ECO:0000313" key="1">
    <source>
        <dbReference type="EMBL" id="MBB3981764.1"/>
    </source>
</evidence>
<dbReference type="Proteomes" id="UP000552757">
    <property type="component" value="Unassembled WGS sequence"/>
</dbReference>
<keyword evidence="2" id="KW-1185">Reference proteome</keyword>
<sequence>MKAATIYERKGKLYVHSSSKTTAGVWVINPPVLAVEKEDKGEVGRAVRECLAASREGVPHPRSFTNLFDPVLDLAGVKSFGTFVNSAKCVEVETTDDAAVTLIPTRNEGVDDGFAPLPNKMEAALGSDEALGSAAVAALAMAE</sequence>
<comment type="caution">
    <text evidence="1">The sequence shown here is derived from an EMBL/GenBank/DDBJ whole genome shotgun (WGS) entry which is preliminary data.</text>
</comment>
<dbReference type="InterPro" id="IPR037891">
    <property type="entry name" value="Cdil-like_sf"/>
</dbReference>
<protein>
    <submittedName>
        <fullName evidence="1">Uncharacterized protein</fullName>
    </submittedName>
</protein>
<dbReference type="AlphaFoldDB" id="A0A7W6DML4"/>
<gene>
    <name evidence="1" type="ORF">GGR44_001423</name>
</gene>
<reference evidence="1 2" key="1">
    <citation type="submission" date="2020-08" db="EMBL/GenBank/DDBJ databases">
        <title>Genomic Encyclopedia of Type Strains, Phase IV (KMG-IV): sequencing the most valuable type-strain genomes for metagenomic binning, comparative biology and taxonomic classification.</title>
        <authorList>
            <person name="Goeker M."/>
        </authorList>
    </citation>
    <scope>NUCLEOTIDE SEQUENCE [LARGE SCALE GENOMIC DNA]</scope>
    <source>
        <strain evidence="1 2">DSM 29348</strain>
    </source>
</reference>
<dbReference type="Gene3D" id="3.40.1590.10">
    <property type="entry name" value="NMB0488-like"/>
    <property type="match status" value="1"/>
</dbReference>
<accession>A0A7W6DML4</accession>
<dbReference type="EMBL" id="JACIEB010000003">
    <property type="protein sequence ID" value="MBB3981764.1"/>
    <property type="molecule type" value="Genomic_DNA"/>
</dbReference>
<evidence type="ECO:0000313" key="2">
    <source>
        <dbReference type="Proteomes" id="UP000552757"/>
    </source>
</evidence>